<dbReference type="Proteomes" id="UP000061018">
    <property type="component" value="Chromosome"/>
</dbReference>
<gene>
    <name evidence="1" type="ORF">SAM23877_4944</name>
</gene>
<dbReference type="EMBL" id="CP012382">
    <property type="protein sequence ID" value="AKZ57989.1"/>
    <property type="molecule type" value="Genomic_DNA"/>
</dbReference>
<organism evidence="1 2">
    <name type="scientific">Streptomyces ambofaciens (strain ATCC 23877 / 3486 / DSM 40053 / JCM 4204 / NBRC 12836 / NRRL B-2516)</name>
    <dbReference type="NCBI Taxonomy" id="278992"/>
    <lineage>
        <taxon>Bacteria</taxon>
        <taxon>Bacillati</taxon>
        <taxon>Actinomycetota</taxon>
        <taxon>Actinomycetes</taxon>
        <taxon>Kitasatosporales</taxon>
        <taxon>Streptomycetaceae</taxon>
        <taxon>Streptomyces</taxon>
    </lineage>
</organism>
<proteinExistence type="predicted"/>
<dbReference type="KEGG" id="samb:SAM23877_4944"/>
<evidence type="ECO:0000313" key="1">
    <source>
        <dbReference type="EMBL" id="AKZ57989.1"/>
    </source>
</evidence>
<reference evidence="2" key="1">
    <citation type="journal article" date="2015" name="J. Biotechnol.">
        <title>Complete genome sequence of Streptomyces ambofaciens ATCC 23877, the spiramycin producer.</title>
        <authorList>
            <person name="Thibessard A."/>
            <person name="Haas D."/>
            <person name="Gerbaud C."/>
            <person name="Aigle B."/>
            <person name="Lautru S."/>
            <person name="Pernodet J.L."/>
            <person name="Leblond P."/>
        </authorList>
    </citation>
    <scope>NUCLEOTIDE SEQUENCE [LARGE SCALE GENOMIC DNA]</scope>
    <source>
        <strain evidence="2">ATCC 23877 / 3486 / DSM 40053 / JCM 4204 / NBRC 12836 / NRRL B-2516</strain>
    </source>
</reference>
<dbReference type="AlphaFoldDB" id="A0A0K2AY83"/>
<protein>
    <submittedName>
        <fullName evidence="1">Uncharacterized protein</fullName>
    </submittedName>
</protein>
<accession>A0A0K2AY83</accession>
<evidence type="ECO:0000313" key="2">
    <source>
        <dbReference type="Proteomes" id="UP000061018"/>
    </source>
</evidence>
<name>A0A0K2AY83_STRA7</name>
<sequence>MRSMRAFMDARSSFIASIVPAVTLRTQPVPVSLVPGLLRKNPDRIPVSS</sequence>